<reference evidence="1 2" key="1">
    <citation type="submission" date="2019-06" db="EMBL/GenBank/DDBJ databases">
        <title>Draft genomes of female and male turbot (Scophthalmus maximus).</title>
        <authorList>
            <person name="Xu H."/>
            <person name="Xu X.-W."/>
            <person name="Shao C."/>
            <person name="Chen S."/>
        </authorList>
    </citation>
    <scope>NUCLEOTIDE SEQUENCE [LARGE SCALE GENOMIC DNA]</scope>
    <source>
        <strain evidence="1">Ysfricsl-2016a</strain>
        <tissue evidence="1">Blood</tissue>
    </source>
</reference>
<dbReference type="AlphaFoldDB" id="A0A6A4TK36"/>
<name>A0A6A4TK36_SCOMX</name>
<organism evidence="1 2">
    <name type="scientific">Scophthalmus maximus</name>
    <name type="common">Turbot</name>
    <name type="synonym">Psetta maxima</name>
    <dbReference type="NCBI Taxonomy" id="52904"/>
    <lineage>
        <taxon>Eukaryota</taxon>
        <taxon>Metazoa</taxon>
        <taxon>Chordata</taxon>
        <taxon>Craniata</taxon>
        <taxon>Vertebrata</taxon>
        <taxon>Euteleostomi</taxon>
        <taxon>Actinopterygii</taxon>
        <taxon>Neopterygii</taxon>
        <taxon>Teleostei</taxon>
        <taxon>Neoteleostei</taxon>
        <taxon>Acanthomorphata</taxon>
        <taxon>Carangaria</taxon>
        <taxon>Pleuronectiformes</taxon>
        <taxon>Pleuronectoidei</taxon>
        <taxon>Scophthalmidae</taxon>
        <taxon>Scophthalmus</taxon>
    </lineage>
</organism>
<evidence type="ECO:0000313" key="1">
    <source>
        <dbReference type="EMBL" id="KAF0044838.1"/>
    </source>
</evidence>
<protein>
    <submittedName>
        <fullName evidence="1">Uncharacterized protein</fullName>
    </submittedName>
</protein>
<accession>A0A6A4TK36</accession>
<proteinExistence type="predicted"/>
<evidence type="ECO:0000313" key="2">
    <source>
        <dbReference type="Proteomes" id="UP000438429"/>
    </source>
</evidence>
<dbReference type="Proteomes" id="UP000438429">
    <property type="component" value="Unassembled WGS sequence"/>
</dbReference>
<gene>
    <name evidence="1" type="ORF">F2P81_003996</name>
</gene>
<sequence length="95" mass="10659">MQQMAASQIQTLAAVLSGNAELLLEGTTEHNARFEKANCDPFSMRFREKLTLSSEGLYYFMHRCKLVEGKVALLSLKTTRVHPLNQSYTQHTAVG</sequence>
<dbReference type="EMBL" id="VEVO01000003">
    <property type="protein sequence ID" value="KAF0044838.1"/>
    <property type="molecule type" value="Genomic_DNA"/>
</dbReference>
<comment type="caution">
    <text evidence="1">The sequence shown here is derived from an EMBL/GenBank/DDBJ whole genome shotgun (WGS) entry which is preliminary data.</text>
</comment>